<feature type="region of interest" description="Disordered" evidence="4">
    <location>
        <begin position="63"/>
        <end position="84"/>
    </location>
</feature>
<keyword evidence="7" id="KW-1185">Reference proteome</keyword>
<evidence type="ECO:0000256" key="4">
    <source>
        <dbReference type="SAM" id="MobiDB-lite"/>
    </source>
</evidence>
<keyword evidence="2" id="KW-0843">Virulence</keyword>
<evidence type="ECO:0000256" key="3">
    <source>
        <dbReference type="ARBA" id="ARBA00044955"/>
    </source>
</evidence>
<evidence type="ECO:0000256" key="2">
    <source>
        <dbReference type="ARBA" id="ARBA00023026"/>
    </source>
</evidence>
<dbReference type="PANTHER" id="PTHR34997">
    <property type="entry name" value="AM15"/>
    <property type="match status" value="1"/>
</dbReference>
<comment type="similarity">
    <text evidence="3">Belongs to the secreted LysM effector family.</text>
</comment>
<dbReference type="PANTHER" id="PTHR34997:SF1">
    <property type="entry name" value="PEPTIDOGLYCAN-BINDING LYSIN DOMAIN"/>
    <property type="match status" value="1"/>
</dbReference>
<dbReference type="SUPFAM" id="SSF54106">
    <property type="entry name" value="LysM domain"/>
    <property type="match status" value="1"/>
</dbReference>
<dbReference type="InterPro" id="IPR036779">
    <property type="entry name" value="LysM_dom_sf"/>
</dbReference>
<evidence type="ECO:0000313" key="7">
    <source>
        <dbReference type="Proteomes" id="UP001586593"/>
    </source>
</evidence>
<sequence>MPDIVSSCSRYYLVASGDTCDTIVKKSGITLANFRRWNPYINAACTNLWGNALQPDEVRNVAFPSSTHHRHGPQQQQIRHGRDRTVVERLRGVDPFDAPGPELDGVNADAKSLRSIEGDLAVGFDAEVEGAGRGSLPDVDQHAGGRSNVHILRLLRRGVGNARSAAHQDELTTKLWPDEAGEGAEALDERLALRCGDGDIGFRHAARSGRRGVYKSNQKRLVKLGVAKINNLTLKTSP</sequence>
<dbReference type="Proteomes" id="UP001586593">
    <property type="component" value="Unassembled WGS sequence"/>
</dbReference>
<organism evidence="6 7">
    <name type="scientific">Phialemonium thermophilum</name>
    <dbReference type="NCBI Taxonomy" id="223376"/>
    <lineage>
        <taxon>Eukaryota</taxon>
        <taxon>Fungi</taxon>
        <taxon>Dikarya</taxon>
        <taxon>Ascomycota</taxon>
        <taxon>Pezizomycotina</taxon>
        <taxon>Sordariomycetes</taxon>
        <taxon>Sordariomycetidae</taxon>
        <taxon>Cephalothecales</taxon>
        <taxon>Cephalothecaceae</taxon>
        <taxon>Phialemonium</taxon>
    </lineage>
</organism>
<evidence type="ECO:0000256" key="1">
    <source>
        <dbReference type="ARBA" id="ARBA00022669"/>
    </source>
</evidence>
<dbReference type="InterPro" id="IPR018392">
    <property type="entry name" value="LysM"/>
</dbReference>
<accession>A0ABR3VT26</accession>
<gene>
    <name evidence="6" type="ORF">VTK73DRAFT_1832</name>
</gene>
<dbReference type="Pfam" id="PF01476">
    <property type="entry name" value="LysM"/>
    <property type="match status" value="1"/>
</dbReference>
<comment type="caution">
    <text evidence="6">The sequence shown here is derived from an EMBL/GenBank/DDBJ whole genome shotgun (WGS) entry which is preliminary data.</text>
</comment>
<keyword evidence="1" id="KW-0147">Chitin-binding</keyword>
<dbReference type="Gene3D" id="3.10.350.10">
    <property type="entry name" value="LysM domain"/>
    <property type="match status" value="1"/>
</dbReference>
<evidence type="ECO:0000259" key="5">
    <source>
        <dbReference type="PROSITE" id="PS51782"/>
    </source>
</evidence>
<dbReference type="CDD" id="cd00118">
    <property type="entry name" value="LysM"/>
    <property type="match status" value="1"/>
</dbReference>
<protein>
    <recommendedName>
        <fullName evidence="5">LysM domain-containing protein</fullName>
    </recommendedName>
</protein>
<proteinExistence type="inferred from homology"/>
<reference evidence="6 7" key="1">
    <citation type="journal article" date="2024" name="Commun. Biol.">
        <title>Comparative genomic analysis of thermophilic fungi reveals convergent evolutionary adaptations and gene losses.</title>
        <authorList>
            <person name="Steindorff A.S."/>
            <person name="Aguilar-Pontes M.V."/>
            <person name="Robinson A.J."/>
            <person name="Andreopoulos B."/>
            <person name="LaButti K."/>
            <person name="Kuo A."/>
            <person name="Mondo S."/>
            <person name="Riley R."/>
            <person name="Otillar R."/>
            <person name="Haridas S."/>
            <person name="Lipzen A."/>
            <person name="Grimwood J."/>
            <person name="Schmutz J."/>
            <person name="Clum A."/>
            <person name="Reid I.D."/>
            <person name="Moisan M.C."/>
            <person name="Butler G."/>
            <person name="Nguyen T.T.M."/>
            <person name="Dewar K."/>
            <person name="Conant G."/>
            <person name="Drula E."/>
            <person name="Henrissat B."/>
            <person name="Hansel C."/>
            <person name="Singer S."/>
            <person name="Hutchinson M.I."/>
            <person name="de Vries R.P."/>
            <person name="Natvig D.O."/>
            <person name="Powell A.J."/>
            <person name="Tsang A."/>
            <person name="Grigoriev I.V."/>
        </authorList>
    </citation>
    <scope>NUCLEOTIDE SEQUENCE [LARGE SCALE GENOMIC DNA]</scope>
    <source>
        <strain evidence="6 7">ATCC 24622</strain>
    </source>
</reference>
<dbReference type="InterPro" id="IPR052210">
    <property type="entry name" value="LysM1-like"/>
</dbReference>
<evidence type="ECO:0000313" key="6">
    <source>
        <dbReference type="EMBL" id="KAL1844762.1"/>
    </source>
</evidence>
<dbReference type="PROSITE" id="PS51782">
    <property type="entry name" value="LYSM"/>
    <property type="match status" value="1"/>
</dbReference>
<feature type="domain" description="LysM" evidence="5">
    <location>
        <begin position="10"/>
        <end position="61"/>
    </location>
</feature>
<name>A0ABR3VT26_9PEZI</name>
<dbReference type="EMBL" id="JAZHXJ010001478">
    <property type="protein sequence ID" value="KAL1844762.1"/>
    <property type="molecule type" value="Genomic_DNA"/>
</dbReference>